<feature type="region of interest" description="Disordered" evidence="15">
    <location>
        <begin position="1360"/>
        <end position="1388"/>
    </location>
</feature>
<evidence type="ECO:0000256" key="4">
    <source>
        <dbReference type="ARBA" id="ARBA00022641"/>
    </source>
</evidence>
<dbReference type="InterPro" id="IPR033138">
    <property type="entry name" value="Cu_oxidase_CS"/>
</dbReference>
<dbReference type="Pfam" id="PF06049">
    <property type="entry name" value="LSPR"/>
    <property type="match status" value="26"/>
</dbReference>
<dbReference type="PANTHER" id="PTHR46806">
    <property type="entry name" value="F5/8 TYPE C DOMAIN-CONTAINING PROTEIN"/>
    <property type="match status" value="1"/>
</dbReference>
<dbReference type="Pfam" id="PF07732">
    <property type="entry name" value="Cu-oxidase_3"/>
    <property type="match status" value="2"/>
</dbReference>
<feature type="compositionally biased region" description="Polar residues" evidence="15">
    <location>
        <begin position="703"/>
        <end position="717"/>
    </location>
</feature>
<feature type="compositionally biased region" description="Polar residues" evidence="15">
    <location>
        <begin position="1127"/>
        <end position="1144"/>
    </location>
</feature>
<dbReference type="InterPro" id="IPR009271">
    <property type="entry name" value="Coagulation_factor_V_LSPD"/>
</dbReference>
<comment type="subcellular location">
    <subcellularLocation>
        <location evidence="1">Secreted</location>
    </subcellularLocation>
</comment>
<evidence type="ECO:0000256" key="1">
    <source>
        <dbReference type="ARBA" id="ARBA00004613"/>
    </source>
</evidence>
<keyword evidence="4" id="KW-0765">Sulfation</keyword>
<dbReference type="PROSITE" id="PS01285">
    <property type="entry name" value="FA58C_1"/>
    <property type="match status" value="2"/>
</dbReference>
<feature type="region of interest" description="Disordered" evidence="15">
    <location>
        <begin position="942"/>
        <end position="972"/>
    </location>
</feature>
<proteinExistence type="inferred from homology"/>
<dbReference type="GO" id="GO:0007596">
    <property type="term" value="P:blood coagulation"/>
    <property type="evidence" value="ECO:0007669"/>
    <property type="project" value="InterPro"/>
</dbReference>
<name>A0A8D1WH58_PIG</name>
<keyword evidence="5" id="KW-0479">Metal-binding</keyword>
<feature type="domain" description="F5/8 type C" evidence="17">
    <location>
        <begin position="1798"/>
        <end position="1952"/>
    </location>
</feature>
<feature type="chain" id="PRO_5034336758" description="Coagulation factor V" evidence="16">
    <location>
        <begin position="20"/>
        <end position="2115"/>
    </location>
</feature>
<keyword evidence="8" id="KW-0106">Calcium</keyword>
<dbReference type="GO" id="GO:0031091">
    <property type="term" value="C:platelet alpha granule"/>
    <property type="evidence" value="ECO:0007669"/>
    <property type="project" value="UniProtKB-ARBA"/>
</dbReference>
<dbReference type="SUPFAM" id="SSF49503">
    <property type="entry name" value="Cupredoxins"/>
    <property type="match status" value="6"/>
</dbReference>
<accession>A0A8D1WH58</accession>
<feature type="compositionally biased region" description="Polar residues" evidence="15">
    <location>
        <begin position="1096"/>
        <end position="1117"/>
    </location>
</feature>
<dbReference type="CDD" id="cd14453">
    <property type="entry name" value="CuRO_2_FV_like"/>
    <property type="match status" value="1"/>
</dbReference>
<feature type="disulfide bond" evidence="14">
    <location>
        <begin position="1798"/>
        <end position="1952"/>
    </location>
</feature>
<keyword evidence="7" id="KW-0677">Repeat</keyword>
<protein>
    <recommendedName>
        <fullName evidence="12">Coagulation factor V</fullName>
    </recommendedName>
    <alternativeName>
        <fullName evidence="13">Activated protein C cofactor</fullName>
    </alternativeName>
</protein>
<evidence type="ECO:0000256" key="16">
    <source>
        <dbReference type="SAM" id="SignalP"/>
    </source>
</evidence>
<evidence type="ECO:0000313" key="18">
    <source>
        <dbReference type="Ensembl" id="ENSSSCP00060039638.1"/>
    </source>
</evidence>
<feature type="compositionally biased region" description="Basic residues" evidence="15">
    <location>
        <begin position="942"/>
        <end position="951"/>
    </location>
</feature>
<dbReference type="PROSITE" id="PS00079">
    <property type="entry name" value="MULTICOPPER_OXIDASE1"/>
    <property type="match status" value="1"/>
</dbReference>
<dbReference type="GO" id="GO:0005576">
    <property type="term" value="C:extracellular region"/>
    <property type="evidence" value="ECO:0007669"/>
    <property type="project" value="UniProtKB-SubCell"/>
</dbReference>
<dbReference type="PROSITE" id="PS50022">
    <property type="entry name" value="FA58C_3"/>
    <property type="match status" value="2"/>
</dbReference>
<dbReference type="InterPro" id="IPR050633">
    <property type="entry name" value="Neuropilin_MCO_CoagFactor"/>
</dbReference>
<dbReference type="InterPro" id="IPR011707">
    <property type="entry name" value="Cu-oxidase-like_N"/>
</dbReference>
<evidence type="ECO:0000256" key="5">
    <source>
        <dbReference type="ARBA" id="ARBA00022723"/>
    </source>
</evidence>
<dbReference type="InterPro" id="IPR000421">
    <property type="entry name" value="FA58C"/>
</dbReference>
<dbReference type="InterPro" id="IPR008979">
    <property type="entry name" value="Galactose-bd-like_sf"/>
</dbReference>
<feature type="compositionally biased region" description="Polar residues" evidence="15">
    <location>
        <begin position="1360"/>
        <end position="1377"/>
    </location>
</feature>
<dbReference type="InterPro" id="IPR008972">
    <property type="entry name" value="Cupredoxin"/>
</dbReference>
<dbReference type="PANTHER" id="PTHR46806:SF10">
    <property type="entry name" value="COAGULATION FACTOR V"/>
    <property type="match status" value="1"/>
</dbReference>
<dbReference type="PROSITE" id="PS01286">
    <property type="entry name" value="FA58C_2"/>
    <property type="match status" value="2"/>
</dbReference>
<feature type="region of interest" description="Disordered" evidence="15">
    <location>
        <begin position="1006"/>
        <end position="1025"/>
    </location>
</feature>
<evidence type="ECO:0000256" key="2">
    <source>
        <dbReference type="ARBA" id="ARBA00010609"/>
    </source>
</evidence>
<evidence type="ECO:0000256" key="13">
    <source>
        <dbReference type="ARBA" id="ARBA00080403"/>
    </source>
</evidence>
<sequence length="2115" mass="240802">MFPALPCPWVLVVLGTSWAAWGNLGTEAARVRQFYVAAQSISWNYHPEPTHPSSSPFATSFKKVVYREYEAYFQKEKPPSRMSGLLGPTLYAEVGDIMKVHFRNKADKPLSIHPQGIKYSKFAEGASYPDHTFLVEKMDDAVAPGQEYTYEWNISEDSGPTHNDPPCLTHIYYSYENLIQDFNSGLIGPLLICKKGTLTEDGIQKMFDKQYVLMFAVFDESKSWNQSSSLMYTVNGYVNGTMPDITVCAYDHISWHLIGMSSGPELFSIHFSGQVLEQNHHKVSAITLVSATSTTANMTVSPEGKWPISSLIPKHFQAGMQAYIDIKNCAKKTRKPKKLTRDQRRHIKRWEYFIAAEEVIWDYAPIIPANMDKKYRSLHLDNFSNQIGKHYKKVVYKQYQDESFTKRLENSNNKEDGILGPVIRAQVRDTLKIVFKNMASRSYSIYPHGVTFSPYEDDVNSSSTSDNNTMIRAVQPGETYTYKWNILESDEPTENDAQCLTRPYYSNVDITRDIASGLIGLLLICKSRSLDKRGIQRTADFEQQAVFAVFDENKSWYIEDNIYKFCENPEKVKRDDPKFYESNIMSRTWMLTTMNSNPRNKKLQLKFRDVKCIRDDDEDSYEIIYEPSASTTLTTRKMHDSSENKEEENDDEYDYQDLLASVLGIRSFRNSSLYQEDDEFNLTALALENNSEFIPPSTDRAVDSNSSSPGNISRATANTFTEPRKILPHPEATKAGSPRRHTGLVKNLVLNRRRTQHSNPYSEDPIENPLQSVITGISLLPFGTEGFRNREHPKHKRFKAGRDQAAKHRFSQMEFPAHKTGRHISQDNSSSSSMGPLEDLSSDLLLLERKDPSTINGKWHLVSEKGSYEIVQDADEDMAVNKLPNNPQNASRSWGENIPFTSKHGKQRVHPIFVTRRKLLQERQDEGNSILKKGRFFIRTRRKKKERKPVHHVPLSPRSFNPLRGEANTPFSDRRQNHSLLLHESNETSPPTDLNQTFPSMNLSLIASHPDHNQNLPNDTHQTSSPLDLYQTVTPDEPYQTAPIQDLDPTHSTAVPSHQSSLPEPIQMRDYDLRNKVSPTDVSEMFFSLKHKAGHRTTSPDLNQPSFSPELSQTTLSPDPGHATLSPDLSHTTLSPDLSHTTLSPDLGHATLSPDLSHTTLSPDLSHTTLSPDFSQTTLSPDLEHTTLSSDLSHTTLSPDLSHTTLSPDLGHTTLSPDFSQTTLSPDLGHMTLSPDLSHTTLSPDLGHTTLSPDFSHTTLSPDLGHMTLSPDLDQTTLSLDLGQTTLSPDLSHMTLSSELSHEIVSPDLSQVTLSPDLREIPFSPDLRQATLSPDINETTLSPDLRQTSPHLDPVKTSYISESSQSVTLPEFGQTSPFPDLGQRPSPPSHSTLNNTFIPREFNSMVVVGLSRDDGDYVEIIPRQKEENSEEDYVEIDYVEYDDPYKTDVRTDINSSRNPDNIAAWYLRSNNGNRRNYYIAAEELSWDYSKFTQREDIDDVPEHTIYKKVVFRKYLDSTFTKLDPRGEYEEHLGILGPIIRAEVDDVIQVRFKNLASRPYSLHAHGLSYEKSSEGKTYEDDSPEWFKEDNAVQPNSSYTYVWHATERSGPESPGSACRAWAYYSAVNPEKDIHSGLIGPLLICRKGTLHKENNMPVDMREFVLLFMVFDEKKSWYYEKKFTRSWRLTSSEVKNSHKFHAINGMIYNLPGLRMYEQEWVRLHLLNLGGSRDIHVVHFHGQTLLENGTQQHQLGVWPLLPGSFKTLEMKTSKAGWWLLDTEVGENQRAGMQTPFLIVDRECKMPMGLSTGLIADSQIKASEFWGHWQPKLARLNNGGSYNAWITDKFSGESNSKPWIQVDMQREVVFTGIQTQGAKYYLKSYYTTEFNVAYSSDQRNWRIFKGNSTKNVMYFNGNSDASTITENQFDPPVVARYIRISPTESYNKPALRLELQGCEVNGCSTPLGMESGNIKNEQITASSFKKSWWGDYWEPFRARLNAQGRVNAWQAKANNNNQWLQIDLLKIKKITAITTQGCKSLSSEMYVKRYTIQYSDRGVEWKSYREKSSMVDKIFEGNNNIKGHVKNFFNPPIISRFIRIIPKMWNQSIALRLELFGCDIY</sequence>
<dbReference type="InterPro" id="IPR024715">
    <property type="entry name" value="Factor_5/8-like"/>
</dbReference>
<keyword evidence="10" id="KW-0325">Glycoprotein</keyword>
<dbReference type="Proteomes" id="UP000694723">
    <property type="component" value="Unplaced"/>
</dbReference>
<evidence type="ECO:0000256" key="8">
    <source>
        <dbReference type="ARBA" id="ARBA00022837"/>
    </source>
</evidence>
<dbReference type="Pfam" id="PF00754">
    <property type="entry name" value="F5_F8_type_C"/>
    <property type="match status" value="2"/>
</dbReference>
<dbReference type="Gene3D" id="2.60.40.420">
    <property type="entry name" value="Cupredoxins - blue copper proteins"/>
    <property type="match status" value="5"/>
</dbReference>
<feature type="disulfide bond" evidence="14">
    <location>
        <begin position="248"/>
        <end position="329"/>
    </location>
</feature>
<evidence type="ECO:0000259" key="17">
    <source>
        <dbReference type="PROSITE" id="PS50022"/>
    </source>
</evidence>
<dbReference type="Ensembl" id="ENSSSCT00060091716.1">
    <property type="protein sequence ID" value="ENSSSCP00060039638.1"/>
    <property type="gene ID" value="ENSSSCG00060067178.1"/>
</dbReference>
<evidence type="ECO:0000256" key="12">
    <source>
        <dbReference type="ARBA" id="ARBA00070431"/>
    </source>
</evidence>
<dbReference type="CDD" id="cd00057">
    <property type="entry name" value="FA58C"/>
    <property type="match status" value="2"/>
</dbReference>
<evidence type="ECO:0000256" key="9">
    <source>
        <dbReference type="ARBA" id="ARBA00023157"/>
    </source>
</evidence>
<evidence type="ECO:0000256" key="11">
    <source>
        <dbReference type="ARBA" id="ARBA00062779"/>
    </source>
</evidence>
<feature type="disulfide bond" evidence="14">
    <location>
        <begin position="499"/>
        <end position="525"/>
    </location>
</feature>
<evidence type="ECO:0000313" key="19">
    <source>
        <dbReference type="Proteomes" id="UP000694723"/>
    </source>
</evidence>
<dbReference type="Gene3D" id="2.60.120.260">
    <property type="entry name" value="Galactose-binding domain-like"/>
    <property type="match status" value="2"/>
</dbReference>
<evidence type="ECO:0000256" key="7">
    <source>
        <dbReference type="ARBA" id="ARBA00022737"/>
    </source>
</evidence>
<evidence type="ECO:0000256" key="15">
    <source>
        <dbReference type="SAM" id="MobiDB-lite"/>
    </source>
</evidence>
<keyword evidence="6 16" id="KW-0732">Signal</keyword>
<feature type="domain" description="F5/8 type C" evidence="17">
    <location>
        <begin position="1957"/>
        <end position="2112"/>
    </location>
</feature>
<comment type="similarity">
    <text evidence="2">Belongs to the multicopper oxidase family.</text>
</comment>
<dbReference type="FunFam" id="2.60.120.260:FF:000002">
    <property type="entry name" value="Coagulation factor VIII"/>
    <property type="match status" value="2"/>
</dbReference>
<evidence type="ECO:0000256" key="10">
    <source>
        <dbReference type="ARBA" id="ARBA00023180"/>
    </source>
</evidence>
<feature type="signal peptide" evidence="16">
    <location>
        <begin position="1"/>
        <end position="19"/>
    </location>
</feature>
<evidence type="ECO:0000256" key="14">
    <source>
        <dbReference type="PIRSR" id="PIRSR000354-1"/>
    </source>
</evidence>
<keyword evidence="9 14" id="KW-1015">Disulfide bond</keyword>
<dbReference type="GO" id="GO:0005507">
    <property type="term" value="F:copper ion binding"/>
    <property type="evidence" value="ECO:0007669"/>
    <property type="project" value="InterPro"/>
</dbReference>
<dbReference type="FunFam" id="2.60.40.420:FF:000011">
    <property type="entry name" value="Coagulation factor VIII (Predicted)"/>
    <property type="match status" value="2"/>
</dbReference>
<dbReference type="SUPFAM" id="SSF49785">
    <property type="entry name" value="Galactose-binding domain-like"/>
    <property type="match status" value="2"/>
</dbReference>
<feature type="compositionally biased region" description="Polar residues" evidence="15">
    <location>
        <begin position="1050"/>
        <end position="1062"/>
    </location>
</feature>
<dbReference type="FunFam" id="2.60.40.420:FF:000028">
    <property type="entry name" value="Ceruloplasmin"/>
    <property type="match status" value="1"/>
</dbReference>
<dbReference type="SMART" id="SM00231">
    <property type="entry name" value="FA58C"/>
    <property type="match status" value="2"/>
</dbReference>
<dbReference type="PIRSF" id="PIRSF000354">
    <property type="entry name" value="Factors_V_VIII"/>
    <property type="match status" value="1"/>
</dbReference>
<organism evidence="18 19">
    <name type="scientific">Sus scrofa</name>
    <name type="common">Pig</name>
    <dbReference type="NCBI Taxonomy" id="9823"/>
    <lineage>
        <taxon>Eukaryota</taxon>
        <taxon>Metazoa</taxon>
        <taxon>Chordata</taxon>
        <taxon>Craniata</taxon>
        <taxon>Vertebrata</taxon>
        <taxon>Euteleostomi</taxon>
        <taxon>Mammalia</taxon>
        <taxon>Eutheria</taxon>
        <taxon>Laurasiatheria</taxon>
        <taxon>Artiodactyla</taxon>
        <taxon>Suina</taxon>
        <taxon>Suidae</taxon>
        <taxon>Sus</taxon>
    </lineage>
</organism>
<keyword evidence="3" id="KW-0964">Secreted</keyword>
<evidence type="ECO:0000256" key="6">
    <source>
        <dbReference type="ARBA" id="ARBA00022729"/>
    </source>
</evidence>
<feature type="region of interest" description="Disordered" evidence="15">
    <location>
        <begin position="695"/>
        <end position="717"/>
    </location>
</feature>
<comment type="subunit">
    <text evidence="11">Factor Va, the activated form of factor V, is composed of a heavy chain and a light chain, non-covalently bound. The interaction between the two chains is calcium-dependent. Forms heterodimer with SERPINA5.</text>
</comment>
<reference evidence="18" key="1">
    <citation type="submission" date="2025-08" db="UniProtKB">
        <authorList>
            <consortium name="Ensembl"/>
        </authorList>
    </citation>
    <scope>IDENTIFICATION</scope>
</reference>
<feature type="disulfide bond" evidence="14">
    <location>
        <begin position="1616"/>
        <end position="1642"/>
    </location>
</feature>
<feature type="disulfide bond" evidence="14">
    <location>
        <begin position="167"/>
        <end position="193"/>
    </location>
</feature>
<dbReference type="CDD" id="cd14450">
    <property type="entry name" value="CuRO_3_FV_like"/>
    <property type="match status" value="1"/>
</dbReference>
<feature type="region of interest" description="Disordered" evidence="15">
    <location>
        <begin position="1047"/>
        <end position="1067"/>
    </location>
</feature>
<dbReference type="FunFam" id="2.60.40.420:FF:000050">
    <property type="entry name" value="coagulation factor V isoform X1"/>
    <property type="match status" value="1"/>
</dbReference>
<feature type="region of interest" description="Disordered" evidence="15">
    <location>
        <begin position="1199"/>
        <end position="1218"/>
    </location>
</feature>
<dbReference type="FunFam" id="2.60.40.420:FF:000068">
    <property type="entry name" value="coagulation factor V isoform X1"/>
    <property type="match status" value="1"/>
</dbReference>
<feature type="region of interest" description="Disordered" evidence="15">
    <location>
        <begin position="1094"/>
        <end position="1155"/>
    </location>
</feature>
<evidence type="ECO:0000256" key="3">
    <source>
        <dbReference type="ARBA" id="ARBA00022525"/>
    </source>
</evidence>
<feature type="compositionally biased region" description="Polar residues" evidence="15">
    <location>
        <begin position="1013"/>
        <end position="1025"/>
    </location>
</feature>